<reference evidence="2 3" key="1">
    <citation type="submission" date="2017-11" db="EMBL/GenBank/DDBJ databases">
        <title>De-novo sequencing of pomegranate (Punica granatum L.) genome.</title>
        <authorList>
            <person name="Akparov Z."/>
            <person name="Amiraslanov A."/>
            <person name="Hajiyeva S."/>
            <person name="Abbasov M."/>
            <person name="Kaur K."/>
            <person name="Hamwieh A."/>
            <person name="Solovyev V."/>
            <person name="Salamov A."/>
            <person name="Braich B."/>
            <person name="Kosarev P."/>
            <person name="Mahmoud A."/>
            <person name="Hajiyev E."/>
            <person name="Babayeva S."/>
            <person name="Izzatullayeva V."/>
            <person name="Mammadov A."/>
            <person name="Mammadov A."/>
            <person name="Sharifova S."/>
            <person name="Ojaghi J."/>
            <person name="Eynullazada K."/>
            <person name="Bayramov B."/>
            <person name="Abdulazimova A."/>
            <person name="Shahmuradov I."/>
        </authorList>
    </citation>
    <scope>NUCLEOTIDE SEQUENCE [LARGE SCALE GENOMIC DNA]</scope>
    <source>
        <strain evidence="3">cv. AG2017</strain>
        <tissue evidence="2">Leaf</tissue>
    </source>
</reference>
<accession>A0A2I0IWL1</accession>
<dbReference type="Proteomes" id="UP000233551">
    <property type="component" value="Unassembled WGS sequence"/>
</dbReference>
<sequence length="200" mass="21345">MELVPTATAIATPNPTPETSLVAPPLPPPPRAPSCPAPSSIDGNSLSYIAVAAPLLVRFSGNTSRHVAVQIRHESTQRVSSCQASSFNWAFWVFLLVKVRSLTPPPSIKDFDESGLFGFFAWKHSINQLQMTMRSTVGSRFGEGPRATTPLQSEVVNKLSGCWRPRGGSRGRRSGEVAVDLAGAGGCRQALTTPLPPVGR</sequence>
<evidence type="ECO:0000256" key="1">
    <source>
        <dbReference type="SAM" id="MobiDB-lite"/>
    </source>
</evidence>
<dbReference type="EMBL" id="PGOL01002437">
    <property type="protein sequence ID" value="PKI48050.1"/>
    <property type="molecule type" value="Genomic_DNA"/>
</dbReference>
<gene>
    <name evidence="2" type="ORF">CRG98_031567</name>
</gene>
<name>A0A2I0IWL1_PUNGR</name>
<evidence type="ECO:0000313" key="2">
    <source>
        <dbReference type="EMBL" id="PKI48050.1"/>
    </source>
</evidence>
<feature type="region of interest" description="Disordered" evidence="1">
    <location>
        <begin position="1"/>
        <end position="37"/>
    </location>
</feature>
<protein>
    <submittedName>
        <fullName evidence="2">Uncharacterized protein</fullName>
    </submittedName>
</protein>
<evidence type="ECO:0000313" key="3">
    <source>
        <dbReference type="Proteomes" id="UP000233551"/>
    </source>
</evidence>
<comment type="caution">
    <text evidence="2">The sequence shown here is derived from an EMBL/GenBank/DDBJ whole genome shotgun (WGS) entry which is preliminary data.</text>
</comment>
<feature type="compositionally biased region" description="Low complexity" evidence="1">
    <location>
        <begin position="1"/>
        <end position="13"/>
    </location>
</feature>
<feature type="compositionally biased region" description="Pro residues" evidence="1">
    <location>
        <begin position="24"/>
        <end position="36"/>
    </location>
</feature>
<organism evidence="2 3">
    <name type="scientific">Punica granatum</name>
    <name type="common">Pomegranate</name>
    <dbReference type="NCBI Taxonomy" id="22663"/>
    <lineage>
        <taxon>Eukaryota</taxon>
        <taxon>Viridiplantae</taxon>
        <taxon>Streptophyta</taxon>
        <taxon>Embryophyta</taxon>
        <taxon>Tracheophyta</taxon>
        <taxon>Spermatophyta</taxon>
        <taxon>Magnoliopsida</taxon>
        <taxon>eudicotyledons</taxon>
        <taxon>Gunneridae</taxon>
        <taxon>Pentapetalae</taxon>
        <taxon>rosids</taxon>
        <taxon>malvids</taxon>
        <taxon>Myrtales</taxon>
        <taxon>Lythraceae</taxon>
        <taxon>Punica</taxon>
    </lineage>
</organism>
<keyword evidence="3" id="KW-1185">Reference proteome</keyword>
<proteinExistence type="predicted"/>
<dbReference type="AlphaFoldDB" id="A0A2I0IWL1"/>